<sequence>MSETPSIYSHNLKKYVGGCHCGAVRFEAELDLAEPMSRCNCSICTKMGGTTTQVPPKTFRVLSGEEHLGEYRVGDSPNFRKFCKRCGVQCFGGGYVEMLGGTFASVNVGCLDGVDVALLRIQYWDGYNNNWEAGARPQPWPLHQA</sequence>
<evidence type="ECO:0000256" key="1">
    <source>
        <dbReference type="ARBA" id="ARBA00005495"/>
    </source>
</evidence>
<name>A0A250K2M2_9BACT</name>
<keyword evidence="6" id="KW-1185">Reference proteome</keyword>
<dbReference type="KEGG" id="mmas:MYMAC_005260"/>
<evidence type="ECO:0000313" key="6">
    <source>
        <dbReference type="Proteomes" id="UP000217343"/>
    </source>
</evidence>
<organism evidence="5 6">
    <name type="scientific">Corallococcus macrosporus DSM 14697</name>
    <dbReference type="NCBI Taxonomy" id="1189310"/>
    <lineage>
        <taxon>Bacteria</taxon>
        <taxon>Pseudomonadati</taxon>
        <taxon>Myxococcota</taxon>
        <taxon>Myxococcia</taxon>
        <taxon>Myxococcales</taxon>
        <taxon>Cystobacterineae</taxon>
        <taxon>Myxococcaceae</taxon>
        <taxon>Corallococcus</taxon>
    </lineage>
</organism>
<evidence type="ECO:0000313" key="5">
    <source>
        <dbReference type="EMBL" id="ATB49606.1"/>
    </source>
</evidence>
<dbReference type="PANTHER" id="PTHR28620:SF1">
    <property type="entry name" value="CENP-V_GFA DOMAIN-CONTAINING PROTEIN"/>
    <property type="match status" value="1"/>
</dbReference>
<accession>A0A250K2M2</accession>
<keyword evidence="2" id="KW-0479">Metal-binding</keyword>
<feature type="domain" description="CENP-V/GFA" evidence="4">
    <location>
        <begin position="15"/>
        <end position="125"/>
    </location>
</feature>
<dbReference type="Gene3D" id="2.170.150.70">
    <property type="match status" value="1"/>
</dbReference>
<dbReference type="EMBL" id="CP022203">
    <property type="protein sequence ID" value="ATB49606.1"/>
    <property type="molecule type" value="Genomic_DNA"/>
</dbReference>
<evidence type="ECO:0000256" key="3">
    <source>
        <dbReference type="ARBA" id="ARBA00022833"/>
    </source>
</evidence>
<protein>
    <recommendedName>
        <fullName evidence="4">CENP-V/GFA domain-containing protein</fullName>
    </recommendedName>
</protein>
<comment type="similarity">
    <text evidence="1">Belongs to the Gfa family.</text>
</comment>
<keyword evidence="3" id="KW-0862">Zinc</keyword>
<gene>
    <name evidence="5" type="ORF">MYMAC_005260</name>
</gene>
<dbReference type="InterPro" id="IPR011057">
    <property type="entry name" value="Mss4-like_sf"/>
</dbReference>
<dbReference type="AlphaFoldDB" id="A0A250K2M2"/>
<dbReference type="SUPFAM" id="SSF51316">
    <property type="entry name" value="Mss4-like"/>
    <property type="match status" value="1"/>
</dbReference>
<dbReference type="InterPro" id="IPR052355">
    <property type="entry name" value="CENP-V-like"/>
</dbReference>
<dbReference type="PANTHER" id="PTHR28620">
    <property type="entry name" value="CENTROMERE PROTEIN V"/>
    <property type="match status" value="1"/>
</dbReference>
<dbReference type="RefSeq" id="WP_095960103.1">
    <property type="nucleotide sequence ID" value="NZ_CP022203.1"/>
</dbReference>
<dbReference type="InterPro" id="IPR006913">
    <property type="entry name" value="CENP-V/GFA"/>
</dbReference>
<reference evidence="5 6" key="1">
    <citation type="submission" date="2017-06" db="EMBL/GenBank/DDBJ databases">
        <title>Sequencing and comparative analysis of myxobacterial genomes.</title>
        <authorList>
            <person name="Rupp O."/>
            <person name="Goesmann A."/>
            <person name="Sogaard-Andersen L."/>
        </authorList>
    </citation>
    <scope>NUCLEOTIDE SEQUENCE [LARGE SCALE GENOMIC DNA]</scope>
    <source>
        <strain evidence="5 6">DSM 14697</strain>
    </source>
</reference>
<dbReference type="Pfam" id="PF04828">
    <property type="entry name" value="GFA"/>
    <property type="match status" value="1"/>
</dbReference>
<dbReference type="OrthoDB" id="9805575at2"/>
<dbReference type="GO" id="GO:0016846">
    <property type="term" value="F:carbon-sulfur lyase activity"/>
    <property type="evidence" value="ECO:0007669"/>
    <property type="project" value="InterPro"/>
</dbReference>
<proteinExistence type="inferred from homology"/>
<dbReference type="Proteomes" id="UP000217343">
    <property type="component" value="Chromosome"/>
</dbReference>
<dbReference type="GO" id="GO:0046872">
    <property type="term" value="F:metal ion binding"/>
    <property type="evidence" value="ECO:0007669"/>
    <property type="project" value="UniProtKB-KW"/>
</dbReference>
<evidence type="ECO:0000259" key="4">
    <source>
        <dbReference type="PROSITE" id="PS51891"/>
    </source>
</evidence>
<evidence type="ECO:0000256" key="2">
    <source>
        <dbReference type="ARBA" id="ARBA00022723"/>
    </source>
</evidence>
<dbReference type="PROSITE" id="PS51891">
    <property type="entry name" value="CENP_V_GFA"/>
    <property type="match status" value="1"/>
</dbReference>